<dbReference type="Proteomes" id="UP000217889">
    <property type="component" value="Chromosome"/>
</dbReference>
<feature type="transmembrane region" description="Helical" evidence="1">
    <location>
        <begin position="27"/>
        <end position="45"/>
    </location>
</feature>
<keyword evidence="1" id="KW-1133">Transmembrane helix</keyword>
<name>A0A291H1P5_9MICO</name>
<feature type="transmembrane region" description="Helical" evidence="1">
    <location>
        <begin position="5"/>
        <end position="21"/>
    </location>
</feature>
<reference evidence="2 3" key="1">
    <citation type="journal article" date="2014" name="Int. J. Syst. Evol. Microbiol.">
        <title>Brachybacterium ginsengisoli sp. nov., isolated from soil of a ginseng field.</title>
        <authorList>
            <person name="Hoang V.A."/>
            <person name="Kim Y.J."/>
            <person name="Nguyen N.L."/>
            <person name="Yang D.C."/>
        </authorList>
    </citation>
    <scope>NUCLEOTIDE SEQUENCE [LARGE SCALE GENOMIC DNA]</scope>
    <source>
        <strain evidence="2 3">DCY80</strain>
    </source>
</reference>
<evidence type="ECO:0000313" key="2">
    <source>
        <dbReference type="EMBL" id="ATG56294.1"/>
    </source>
</evidence>
<dbReference type="RefSeq" id="WP_096800754.1">
    <property type="nucleotide sequence ID" value="NZ_CP023564.1"/>
</dbReference>
<dbReference type="OrthoDB" id="4794079at2"/>
<gene>
    <name evidence="2" type="ORF">CFK41_17050</name>
</gene>
<dbReference type="AlphaFoldDB" id="A0A291H1P5"/>
<keyword evidence="1" id="KW-0472">Membrane</keyword>
<protein>
    <submittedName>
        <fullName evidence="2">Uncharacterized protein</fullName>
    </submittedName>
</protein>
<sequence>MRVPVYLIAIASCLVLSALFASRENWLGLVLVILAAIAYSVRLVTTTRAARRAEVEAARGPVARTSAEQEQLKSELREMREAYERNRRWMLLIAMVVAGLAVVAWSWNPAFALALVLFAIPPLALAWRNTTAVRKIDAGLAKAR</sequence>
<organism evidence="2 3">
    <name type="scientific">Brachybacterium ginsengisoli</name>
    <dbReference type="NCBI Taxonomy" id="1331682"/>
    <lineage>
        <taxon>Bacteria</taxon>
        <taxon>Bacillati</taxon>
        <taxon>Actinomycetota</taxon>
        <taxon>Actinomycetes</taxon>
        <taxon>Micrococcales</taxon>
        <taxon>Dermabacteraceae</taxon>
        <taxon>Brachybacterium</taxon>
    </lineage>
</organism>
<keyword evidence="1" id="KW-0812">Transmembrane</keyword>
<evidence type="ECO:0000313" key="3">
    <source>
        <dbReference type="Proteomes" id="UP000217889"/>
    </source>
</evidence>
<feature type="transmembrane region" description="Helical" evidence="1">
    <location>
        <begin position="111"/>
        <end position="127"/>
    </location>
</feature>
<keyword evidence="3" id="KW-1185">Reference proteome</keyword>
<accession>A0A291H1P5</accession>
<proteinExistence type="predicted"/>
<dbReference type="KEGG" id="bgg:CFK41_17050"/>
<feature type="transmembrane region" description="Helical" evidence="1">
    <location>
        <begin position="89"/>
        <end position="105"/>
    </location>
</feature>
<evidence type="ECO:0000256" key="1">
    <source>
        <dbReference type="SAM" id="Phobius"/>
    </source>
</evidence>
<dbReference type="EMBL" id="CP023564">
    <property type="protein sequence ID" value="ATG56294.1"/>
    <property type="molecule type" value="Genomic_DNA"/>
</dbReference>